<evidence type="ECO:0000313" key="3">
    <source>
        <dbReference type="EMBL" id="CAF9919549.1"/>
    </source>
</evidence>
<proteinExistence type="predicted"/>
<keyword evidence="4" id="KW-1185">Reference proteome</keyword>
<evidence type="ECO:0000259" key="2">
    <source>
        <dbReference type="Pfam" id="PF18596"/>
    </source>
</evidence>
<feature type="domain" description="Sld7 C-terminal" evidence="2">
    <location>
        <begin position="313"/>
        <end position="388"/>
    </location>
</feature>
<name>A0A8H3F7S6_9LECA</name>
<organism evidence="3 4">
    <name type="scientific">Gomphillus americanus</name>
    <dbReference type="NCBI Taxonomy" id="1940652"/>
    <lineage>
        <taxon>Eukaryota</taxon>
        <taxon>Fungi</taxon>
        <taxon>Dikarya</taxon>
        <taxon>Ascomycota</taxon>
        <taxon>Pezizomycotina</taxon>
        <taxon>Lecanoromycetes</taxon>
        <taxon>OSLEUM clade</taxon>
        <taxon>Ostropomycetidae</taxon>
        <taxon>Ostropales</taxon>
        <taxon>Graphidaceae</taxon>
        <taxon>Gomphilloideae</taxon>
        <taxon>Gomphillus</taxon>
    </lineage>
</organism>
<dbReference type="EMBL" id="CAJPDQ010000014">
    <property type="protein sequence ID" value="CAF9919549.1"/>
    <property type="molecule type" value="Genomic_DNA"/>
</dbReference>
<feature type="region of interest" description="Disordered" evidence="1">
    <location>
        <begin position="243"/>
        <end position="272"/>
    </location>
</feature>
<dbReference type="Pfam" id="PF18596">
    <property type="entry name" value="Sld7_C"/>
    <property type="match status" value="1"/>
</dbReference>
<dbReference type="OrthoDB" id="4205424at2759"/>
<dbReference type="AlphaFoldDB" id="A0A8H3F7S6"/>
<evidence type="ECO:0000256" key="1">
    <source>
        <dbReference type="SAM" id="MobiDB-lite"/>
    </source>
</evidence>
<accession>A0A8H3F7S6</accession>
<feature type="compositionally biased region" description="Basic and acidic residues" evidence="1">
    <location>
        <begin position="261"/>
        <end position="272"/>
    </location>
</feature>
<gene>
    <name evidence="3" type="ORF">GOMPHAMPRED_001849</name>
</gene>
<comment type="caution">
    <text evidence="3">The sequence shown here is derived from an EMBL/GenBank/DDBJ whole genome shotgun (WGS) entry which is preliminary data.</text>
</comment>
<feature type="region of interest" description="Disordered" evidence="1">
    <location>
        <begin position="203"/>
        <end position="226"/>
    </location>
</feature>
<evidence type="ECO:0000313" key="4">
    <source>
        <dbReference type="Proteomes" id="UP000664169"/>
    </source>
</evidence>
<reference evidence="3" key="1">
    <citation type="submission" date="2021-03" db="EMBL/GenBank/DDBJ databases">
        <authorList>
            <person name="Tagirdzhanova G."/>
        </authorList>
    </citation>
    <scope>NUCLEOTIDE SEQUENCE</scope>
</reference>
<protein>
    <recommendedName>
        <fullName evidence="2">Sld7 C-terminal domain-containing protein</fullName>
    </recommendedName>
</protein>
<sequence length="401" mass="45117">MEPIWNGDLLLTQGDLSRIHQIQFFAQKQGVAIPLGSRLSFLSFVYCTQIPLHIVCGPAYEVIAPRNWLYETIANTLPCSTNEPETKVVTESELGALVRVEHEDDGKRKHGGIEVTEFLLYASRDYESRSSSDTLAPDILGLSEYRIFALPLSSHMLYDPNLYELPPTPPAENHSSIIAATVLKPLTFDRSQKRQRLNDLFQDAAKTRRRPLRKDSQDLTHLVSSRPQSPLLSFDREAEVKGLDKTKATKSHSRSHSLTFVHEDRPRSRGLPFERARSSLSRVTSTSTLLKLDLEDGEIPALQDGRSTVAIADKNKKALSGIVLAGMRMRGMTQRRRKDEEGPDDLEYKLVYHNAFKAASFALRAKLDNELSSEAVREVVDVLLDLFCGNEGFEVTHEGFR</sequence>
<dbReference type="Proteomes" id="UP000664169">
    <property type="component" value="Unassembled WGS sequence"/>
</dbReference>
<dbReference type="InterPro" id="IPR041260">
    <property type="entry name" value="Sld7_C"/>
</dbReference>